<dbReference type="STRING" id="1450535.A0A317WV07"/>
<dbReference type="EMBL" id="MSFK01000012">
    <property type="protein sequence ID" value="PWY88678.1"/>
    <property type="molecule type" value="Genomic_DNA"/>
</dbReference>
<dbReference type="GeneID" id="37110207"/>
<comment type="caution">
    <text evidence="2">The sequence shown here is derived from an EMBL/GenBank/DDBJ whole genome shotgun (WGS) entry which is preliminary data.</text>
</comment>
<accession>A0A317WV07</accession>
<dbReference type="GO" id="GO:0006310">
    <property type="term" value="P:DNA recombination"/>
    <property type="evidence" value="ECO:0007669"/>
    <property type="project" value="TreeGrafter"/>
</dbReference>
<evidence type="ECO:0000256" key="1">
    <source>
        <dbReference type="SAM" id="MobiDB-lite"/>
    </source>
</evidence>
<feature type="compositionally biased region" description="Low complexity" evidence="1">
    <location>
        <begin position="48"/>
        <end position="101"/>
    </location>
</feature>
<dbReference type="RefSeq" id="XP_025468040.1">
    <property type="nucleotide sequence ID" value="XM_025608064.1"/>
</dbReference>
<evidence type="ECO:0000313" key="2">
    <source>
        <dbReference type="EMBL" id="PWY88678.1"/>
    </source>
</evidence>
<dbReference type="AlphaFoldDB" id="A0A317WV07"/>
<feature type="region of interest" description="Disordered" evidence="1">
    <location>
        <begin position="1"/>
        <end position="126"/>
    </location>
</feature>
<reference evidence="2 3" key="1">
    <citation type="submission" date="2016-12" db="EMBL/GenBank/DDBJ databases">
        <title>The genomes of Aspergillus section Nigri reveals drivers in fungal speciation.</title>
        <authorList>
            <consortium name="DOE Joint Genome Institute"/>
            <person name="Vesth T.C."/>
            <person name="Nybo J."/>
            <person name="Theobald S."/>
            <person name="Brandl J."/>
            <person name="Frisvad J.C."/>
            <person name="Nielsen K.F."/>
            <person name="Lyhne E.K."/>
            <person name="Kogle M.E."/>
            <person name="Kuo A."/>
            <person name="Riley R."/>
            <person name="Clum A."/>
            <person name="Nolan M."/>
            <person name="Lipzen A."/>
            <person name="Salamov A."/>
            <person name="Henrissat B."/>
            <person name="Wiebenga A."/>
            <person name="De Vries R.P."/>
            <person name="Grigoriev I.V."/>
            <person name="Mortensen U.H."/>
            <person name="Andersen M.R."/>
            <person name="Baker S.E."/>
        </authorList>
    </citation>
    <scope>NUCLEOTIDE SEQUENCE [LARGE SCALE GENOMIC DNA]</scope>
    <source>
        <strain evidence="2 3">CBS 115572</strain>
    </source>
</reference>
<sequence length="248" mass="26947">MASTNPTPTPNAKRRRLNDAAATLAKPFKSPLRRPAPASTGPNDTISTPPTTTTTTTTTPQTTDPALQSQPQSTPKTSSSQPTQKPTPTPRKLTLPTTTPTTKPPPPTQIPAPDPEYHTLQTTHRTLQSQLTALRNELDTIQQAHRIESSGRDDELGRLIAKWRGVGQKVAEEVLVGTKERVDRMGGVKGLMGRRSGWGGYEGEGKGKGQGDEGEEEEEEFTMDVMLKMMGIDLKVIGYEREGGGRWV</sequence>
<dbReference type="OrthoDB" id="27934at2759"/>
<feature type="region of interest" description="Disordered" evidence="1">
    <location>
        <begin position="190"/>
        <end position="220"/>
    </location>
</feature>
<evidence type="ECO:0000313" key="3">
    <source>
        <dbReference type="Proteomes" id="UP000246702"/>
    </source>
</evidence>
<dbReference type="PANTHER" id="PTHR28527:SF1">
    <property type="entry name" value="SWI5-DEPENDENT RECOMBINATION DNA REPAIR PROTEIN 1"/>
    <property type="match status" value="1"/>
</dbReference>
<proteinExistence type="predicted"/>
<dbReference type="PANTHER" id="PTHR28527">
    <property type="entry name" value="MATING-TYPE SWITCHING PROTEIN SWI2-RELATED"/>
    <property type="match status" value="1"/>
</dbReference>
<feature type="compositionally biased region" description="Pro residues" evidence="1">
    <location>
        <begin position="102"/>
        <end position="114"/>
    </location>
</feature>
<dbReference type="Proteomes" id="UP000246702">
    <property type="component" value="Unassembled WGS sequence"/>
</dbReference>
<organism evidence="2 3">
    <name type="scientific">Aspergillus sclerotioniger CBS 115572</name>
    <dbReference type="NCBI Taxonomy" id="1450535"/>
    <lineage>
        <taxon>Eukaryota</taxon>
        <taxon>Fungi</taxon>
        <taxon>Dikarya</taxon>
        <taxon>Ascomycota</taxon>
        <taxon>Pezizomycotina</taxon>
        <taxon>Eurotiomycetes</taxon>
        <taxon>Eurotiomycetidae</taxon>
        <taxon>Eurotiales</taxon>
        <taxon>Aspergillaceae</taxon>
        <taxon>Aspergillus</taxon>
        <taxon>Aspergillus subgen. Circumdati</taxon>
    </lineage>
</organism>
<keyword evidence="3" id="KW-1185">Reference proteome</keyword>
<name>A0A317WV07_9EURO</name>
<dbReference type="PRINTS" id="PR01217">
    <property type="entry name" value="PRICHEXTENSN"/>
</dbReference>
<protein>
    <recommendedName>
        <fullName evidence="4">Swi5-domain-containing protein</fullName>
    </recommendedName>
</protein>
<gene>
    <name evidence="2" type="ORF">BO94DRAFT_464466</name>
</gene>
<evidence type="ECO:0008006" key="4">
    <source>
        <dbReference type="Google" id="ProtNLM"/>
    </source>
</evidence>
<dbReference type="Gene3D" id="6.10.140.1020">
    <property type="match status" value="1"/>
</dbReference>